<evidence type="ECO:0000313" key="2">
    <source>
        <dbReference type="EMBL" id="CAK9317259.1"/>
    </source>
</evidence>
<reference evidence="2 3" key="1">
    <citation type="submission" date="2024-03" db="EMBL/GenBank/DDBJ databases">
        <authorList>
            <person name="Gkanogiannis A."/>
            <person name="Becerra Lopez-Lavalle L."/>
        </authorList>
    </citation>
    <scope>NUCLEOTIDE SEQUENCE [LARGE SCALE GENOMIC DNA]</scope>
</reference>
<proteinExistence type="predicted"/>
<sequence length="51" mass="5602">MTVGSSGLSSSPTTFHGHYSGHHRGLIRVHCLVSKEGQEGRKSRTEKSHRT</sequence>
<keyword evidence="3" id="KW-1185">Reference proteome</keyword>
<evidence type="ECO:0000256" key="1">
    <source>
        <dbReference type="SAM" id="MobiDB-lite"/>
    </source>
</evidence>
<feature type="compositionally biased region" description="Polar residues" evidence="1">
    <location>
        <begin position="1"/>
        <end position="14"/>
    </location>
</feature>
<organism evidence="2 3">
    <name type="scientific">Citrullus colocynthis</name>
    <name type="common">colocynth</name>
    <dbReference type="NCBI Taxonomy" id="252529"/>
    <lineage>
        <taxon>Eukaryota</taxon>
        <taxon>Viridiplantae</taxon>
        <taxon>Streptophyta</taxon>
        <taxon>Embryophyta</taxon>
        <taxon>Tracheophyta</taxon>
        <taxon>Spermatophyta</taxon>
        <taxon>Magnoliopsida</taxon>
        <taxon>eudicotyledons</taxon>
        <taxon>Gunneridae</taxon>
        <taxon>Pentapetalae</taxon>
        <taxon>rosids</taxon>
        <taxon>fabids</taxon>
        <taxon>Cucurbitales</taxon>
        <taxon>Cucurbitaceae</taxon>
        <taxon>Benincaseae</taxon>
        <taxon>Citrullus</taxon>
    </lineage>
</organism>
<feature type="region of interest" description="Disordered" evidence="1">
    <location>
        <begin position="1"/>
        <end position="21"/>
    </location>
</feature>
<protein>
    <submittedName>
        <fullName evidence="2">Uncharacterized protein</fullName>
    </submittedName>
</protein>
<evidence type="ECO:0000313" key="3">
    <source>
        <dbReference type="Proteomes" id="UP001642487"/>
    </source>
</evidence>
<dbReference type="EMBL" id="OZ021737">
    <property type="protein sequence ID" value="CAK9317259.1"/>
    <property type="molecule type" value="Genomic_DNA"/>
</dbReference>
<feature type="compositionally biased region" description="Basic and acidic residues" evidence="1">
    <location>
        <begin position="36"/>
        <end position="51"/>
    </location>
</feature>
<dbReference type="Proteomes" id="UP001642487">
    <property type="component" value="Chromosome 3"/>
</dbReference>
<name>A0ABP0YA35_9ROSI</name>
<accession>A0ABP0YA35</accession>
<gene>
    <name evidence="2" type="ORF">CITCOLO1_LOCUS9161</name>
</gene>
<feature type="region of interest" description="Disordered" evidence="1">
    <location>
        <begin position="32"/>
        <end position="51"/>
    </location>
</feature>